<feature type="transmembrane region" description="Helical" evidence="7">
    <location>
        <begin position="315"/>
        <end position="344"/>
    </location>
</feature>
<dbReference type="InterPro" id="IPR000731">
    <property type="entry name" value="SSD"/>
</dbReference>
<evidence type="ECO:0000256" key="1">
    <source>
        <dbReference type="ARBA" id="ARBA00004651"/>
    </source>
</evidence>
<dbReference type="InterPro" id="IPR004869">
    <property type="entry name" value="MMPL_dom"/>
</dbReference>
<dbReference type="GO" id="GO:0005886">
    <property type="term" value="C:plasma membrane"/>
    <property type="evidence" value="ECO:0007669"/>
    <property type="project" value="UniProtKB-SubCell"/>
</dbReference>
<feature type="transmembrane region" description="Helical" evidence="7">
    <location>
        <begin position="239"/>
        <end position="262"/>
    </location>
</feature>
<feature type="transmembrane region" description="Helical" evidence="7">
    <location>
        <begin position="207"/>
        <end position="227"/>
    </location>
</feature>
<dbReference type="RefSeq" id="WP_184996799.1">
    <property type="nucleotide sequence ID" value="NZ_BOMK01000021.1"/>
</dbReference>
<feature type="transmembrane region" description="Helical" evidence="7">
    <location>
        <begin position="12"/>
        <end position="35"/>
    </location>
</feature>
<name>A0A7W7I3I9_9ACTN</name>
<dbReference type="SUPFAM" id="SSF82866">
    <property type="entry name" value="Multidrug efflux transporter AcrB transmembrane domain"/>
    <property type="match status" value="2"/>
</dbReference>
<protein>
    <submittedName>
        <fullName evidence="9">RND superfamily putative drug exporter</fullName>
    </submittedName>
</protein>
<feature type="domain" description="SSD" evidence="8">
    <location>
        <begin position="206"/>
        <end position="337"/>
    </location>
</feature>
<feature type="transmembrane region" description="Helical" evidence="7">
    <location>
        <begin position="180"/>
        <end position="200"/>
    </location>
</feature>
<keyword evidence="10" id="KW-1185">Reference proteome</keyword>
<keyword evidence="4 7" id="KW-0812">Transmembrane</keyword>
<evidence type="ECO:0000313" key="9">
    <source>
        <dbReference type="EMBL" id="MBB4765790.1"/>
    </source>
</evidence>
<proteinExistence type="inferred from homology"/>
<feature type="transmembrane region" description="Helical" evidence="7">
    <location>
        <begin position="370"/>
        <end position="390"/>
    </location>
</feature>
<evidence type="ECO:0000256" key="2">
    <source>
        <dbReference type="ARBA" id="ARBA00010157"/>
    </source>
</evidence>
<evidence type="ECO:0000256" key="4">
    <source>
        <dbReference type="ARBA" id="ARBA00022692"/>
    </source>
</evidence>
<dbReference type="EMBL" id="JACHNH010000001">
    <property type="protein sequence ID" value="MBB4765790.1"/>
    <property type="molecule type" value="Genomic_DNA"/>
</dbReference>
<feature type="transmembrane region" description="Helical" evidence="7">
    <location>
        <begin position="631"/>
        <end position="654"/>
    </location>
</feature>
<evidence type="ECO:0000313" key="10">
    <source>
        <dbReference type="Proteomes" id="UP000578112"/>
    </source>
</evidence>
<comment type="similarity">
    <text evidence="2">Belongs to the resistance-nodulation-cell division (RND) (TC 2.A.6) family. MmpL subfamily.</text>
</comment>
<feature type="transmembrane region" description="Helical" evidence="7">
    <location>
        <begin position="553"/>
        <end position="574"/>
    </location>
</feature>
<accession>A0A7W7I3I9</accession>
<dbReference type="PANTHER" id="PTHR33406:SF6">
    <property type="entry name" value="MEMBRANE PROTEIN YDGH-RELATED"/>
    <property type="match status" value="1"/>
</dbReference>
<evidence type="ECO:0000256" key="7">
    <source>
        <dbReference type="SAM" id="Phobius"/>
    </source>
</evidence>
<dbReference type="PROSITE" id="PS50156">
    <property type="entry name" value="SSD"/>
    <property type="match status" value="2"/>
</dbReference>
<sequence>MFDRWGRFVVRRAWWVIGGWLVGAFLIIGLLPSLADITSGDQGSFLPDSYESVQAIDLAKTAFPEQATSTAIVVVKRTDGAPLTAADQARVGPLAAAIADAHIAGIGQPLTGPQAVAPNKLVQLISVPVTAALTDQQGQMDAVKQTRDAIKADLAGTGLSAGVAGQLAQFVDNNDTFNTAFTVVGTATFALIIVLILIIFRSPIAALLPIFVISVVLQVSSNLIAATGKLFDFNVDQSLQTLLLIVLYGIGTDYILFLLFRYRERLRAGADKKTAMVYAVARVGEVITSAAAAVIVAFLALLLASFGGFGSLGPALAIAVFVMLVTALTLIPALVSLIGPATFWPSKAWRREPKGTAFARIGDAVGRRPAMAAASSGLLLIVLAGGVLLFKADYDFAAGFPSSTESAKAAADLERGFPQGALDPTQAYLTTTDGSGLTAAQLDRFAADAATVSGVGGVQPPVKAASGTVASFGLQLNVNPASNEAITLVHDHLRDDLHAIAPPGTRVLVGGTTAIYADINSANNRDLSVILPFAALLIAIILALLLRSVVAPIYLVLAVLLNFAATLGAAIYLFQGVAGKPGVTFQLPIVLYLFVLAIGTDYNILMIARLREEARAGNEPRPAAALAVRHAGPSIAAAGLILAGTFAVLALAPVSFLQQIGFSVAVGIMLSAFVMSMFLVPALTALLGHAAWWPGHGDVAKGEAAATPEQPPVPAGSN</sequence>
<feature type="transmembrane region" description="Helical" evidence="7">
    <location>
        <begin position="589"/>
        <end position="610"/>
    </location>
</feature>
<gene>
    <name evidence="9" type="ORF">BJ971_006346</name>
</gene>
<dbReference type="AlphaFoldDB" id="A0A7W7I3I9"/>
<evidence type="ECO:0000256" key="3">
    <source>
        <dbReference type="ARBA" id="ARBA00022475"/>
    </source>
</evidence>
<feature type="transmembrane region" description="Helical" evidence="7">
    <location>
        <begin position="527"/>
        <end position="546"/>
    </location>
</feature>
<dbReference type="Pfam" id="PF03176">
    <property type="entry name" value="MMPL"/>
    <property type="match status" value="2"/>
</dbReference>
<dbReference type="PANTHER" id="PTHR33406">
    <property type="entry name" value="MEMBRANE PROTEIN MJ1562-RELATED"/>
    <property type="match status" value="1"/>
</dbReference>
<comment type="caution">
    <text evidence="9">The sequence shown here is derived from an EMBL/GenBank/DDBJ whole genome shotgun (WGS) entry which is preliminary data.</text>
</comment>
<dbReference type="Gene3D" id="1.20.1640.10">
    <property type="entry name" value="Multidrug efflux transporter AcrB transmembrane domain"/>
    <property type="match status" value="2"/>
</dbReference>
<feature type="domain" description="SSD" evidence="8">
    <location>
        <begin position="524"/>
        <end position="685"/>
    </location>
</feature>
<comment type="subcellular location">
    <subcellularLocation>
        <location evidence="1">Cell membrane</location>
        <topology evidence="1">Multi-pass membrane protein</topology>
    </subcellularLocation>
</comment>
<reference evidence="9 10" key="1">
    <citation type="submission" date="2020-08" db="EMBL/GenBank/DDBJ databases">
        <title>Sequencing the genomes of 1000 actinobacteria strains.</title>
        <authorList>
            <person name="Klenk H.-P."/>
        </authorList>
    </citation>
    <scope>NUCLEOTIDE SEQUENCE [LARGE SCALE GENOMIC DNA]</scope>
    <source>
        <strain evidence="9 10">DSM 43149</strain>
    </source>
</reference>
<evidence type="ECO:0000256" key="6">
    <source>
        <dbReference type="ARBA" id="ARBA00023136"/>
    </source>
</evidence>
<keyword evidence="5 7" id="KW-1133">Transmembrane helix</keyword>
<keyword evidence="3" id="KW-1003">Cell membrane</keyword>
<evidence type="ECO:0000256" key="5">
    <source>
        <dbReference type="ARBA" id="ARBA00022989"/>
    </source>
</evidence>
<evidence type="ECO:0000259" key="8">
    <source>
        <dbReference type="PROSITE" id="PS50156"/>
    </source>
</evidence>
<feature type="transmembrane region" description="Helical" evidence="7">
    <location>
        <begin position="283"/>
        <end position="309"/>
    </location>
</feature>
<dbReference type="Proteomes" id="UP000578112">
    <property type="component" value="Unassembled WGS sequence"/>
</dbReference>
<dbReference type="InterPro" id="IPR050545">
    <property type="entry name" value="Mycobact_MmpL"/>
</dbReference>
<keyword evidence="6 7" id="KW-0472">Membrane</keyword>
<feature type="transmembrane region" description="Helical" evidence="7">
    <location>
        <begin position="660"/>
        <end position="687"/>
    </location>
</feature>
<organism evidence="9 10">
    <name type="scientific">Actinoplanes digitatis</name>
    <dbReference type="NCBI Taxonomy" id="1868"/>
    <lineage>
        <taxon>Bacteria</taxon>
        <taxon>Bacillati</taxon>
        <taxon>Actinomycetota</taxon>
        <taxon>Actinomycetes</taxon>
        <taxon>Micromonosporales</taxon>
        <taxon>Micromonosporaceae</taxon>
        <taxon>Actinoplanes</taxon>
    </lineage>
</organism>